<dbReference type="AlphaFoldDB" id="A0A397WMH2"/>
<feature type="domain" description="Transcription regulator AsnC/Lrp ligand binding" evidence="1">
    <location>
        <begin position="7"/>
        <end position="77"/>
    </location>
</feature>
<evidence type="ECO:0000313" key="2">
    <source>
        <dbReference type="EMBL" id="RIB35284.1"/>
    </source>
</evidence>
<dbReference type="InterPro" id="IPR011008">
    <property type="entry name" value="Dimeric_a/b-barrel"/>
</dbReference>
<comment type="caution">
    <text evidence="2">The sequence shown here is derived from an EMBL/GenBank/DDBJ whole genome shotgun (WGS) entry which is preliminary data.</text>
</comment>
<dbReference type="Gene3D" id="3.30.70.920">
    <property type="match status" value="1"/>
</dbReference>
<sequence>MIEAYILVNVKPGKEKDLVENLTKEIGNSLISADIVYGEYDVILKVRIESFNELRNTVVEKIRKLDYVERTITLIVAS</sequence>
<dbReference type="InterPro" id="IPR019887">
    <property type="entry name" value="Tscrpt_reg_AsnC/Lrp_C"/>
</dbReference>
<evidence type="ECO:0000259" key="1">
    <source>
        <dbReference type="Pfam" id="PF01037"/>
    </source>
</evidence>
<proteinExistence type="predicted"/>
<gene>
    <name evidence="2" type="ORF">BXU00_02000</name>
</gene>
<accession>A0A397WMH2</accession>
<evidence type="ECO:0000313" key="3">
    <source>
        <dbReference type="Proteomes" id="UP000266622"/>
    </source>
</evidence>
<dbReference type="EMBL" id="MWMI01000003">
    <property type="protein sequence ID" value="RIB35284.1"/>
    <property type="molecule type" value="Genomic_DNA"/>
</dbReference>
<dbReference type="Pfam" id="PF01037">
    <property type="entry name" value="AsnC_trans_reg"/>
    <property type="match status" value="1"/>
</dbReference>
<name>A0A397WMH2_9ARCH</name>
<dbReference type="SUPFAM" id="SSF54909">
    <property type="entry name" value="Dimeric alpha+beta barrel"/>
    <property type="match status" value="1"/>
</dbReference>
<organism evidence="2 3">
    <name type="scientific">Candidatus Nanoclepta minutus</name>
    <dbReference type="NCBI Taxonomy" id="1940235"/>
    <lineage>
        <taxon>Archaea</taxon>
        <taxon>Nanobdellota</taxon>
        <taxon>Candidatus Nanoclepta</taxon>
    </lineage>
</organism>
<dbReference type="Proteomes" id="UP000266622">
    <property type="component" value="Unassembled WGS sequence"/>
</dbReference>
<protein>
    <recommendedName>
        <fullName evidence="1">Transcription regulator AsnC/Lrp ligand binding domain-containing protein</fullName>
    </recommendedName>
</protein>
<reference evidence="2 3" key="1">
    <citation type="journal article" date="2018" name="Syst. Appl. Microbiol.">
        <title>A new symbiotic nanoarchaeote (Candidatus Nanoclepta minutus) and its host (Zestosphaera tikiterensis gen. nov., sp. nov.) from a New Zealand hot spring.</title>
        <authorList>
            <person name="St John E."/>
            <person name="Liu Y."/>
            <person name="Podar M."/>
            <person name="Stott M.B."/>
            <person name="Meneghin J."/>
            <person name="Chen Z."/>
            <person name="Lagutin K."/>
            <person name="Mitchell K."/>
            <person name="Reysenbach A.L."/>
        </authorList>
    </citation>
    <scope>NUCLEOTIDE SEQUENCE [LARGE SCALE GENOMIC DNA]</scope>
    <source>
        <strain evidence="2">NZ3</strain>
    </source>
</reference>